<evidence type="ECO:0000259" key="3">
    <source>
        <dbReference type="PROSITE" id="PS51186"/>
    </source>
</evidence>
<reference evidence="4 5" key="1">
    <citation type="journal article" date="2017" name="Int. J. Syst. Evol. Microbiol.">
        <title>Arachidicoccus ginsenosidivorans sp. nov., with ginsenoside-converting activity isolated from ginseng cultivating soil.</title>
        <authorList>
            <person name="Siddiqi M.Z."/>
            <person name="Aslam Z."/>
            <person name="Im W.T."/>
        </authorList>
    </citation>
    <scope>NUCLEOTIDE SEQUENCE [LARGE SCALE GENOMIC DNA]</scope>
    <source>
        <strain evidence="4 5">Gsoil 809</strain>
    </source>
</reference>
<feature type="domain" description="N-acetyltransferase" evidence="3">
    <location>
        <begin position="1"/>
        <end position="148"/>
    </location>
</feature>
<dbReference type="InterPro" id="IPR016181">
    <property type="entry name" value="Acyl_CoA_acyltransferase"/>
</dbReference>
<dbReference type="PROSITE" id="PS51186">
    <property type="entry name" value="GNAT"/>
    <property type="match status" value="1"/>
</dbReference>
<dbReference type="Pfam" id="PF13673">
    <property type="entry name" value="Acetyltransf_10"/>
    <property type="match status" value="1"/>
</dbReference>
<dbReference type="KEGG" id="agi:FSB73_04750"/>
<name>A0A5B8VRG9_9BACT</name>
<proteinExistence type="predicted"/>
<organism evidence="4 5">
    <name type="scientific">Arachidicoccus ginsenosidivorans</name>
    <dbReference type="NCBI Taxonomy" id="496057"/>
    <lineage>
        <taxon>Bacteria</taxon>
        <taxon>Pseudomonadati</taxon>
        <taxon>Bacteroidota</taxon>
        <taxon>Chitinophagia</taxon>
        <taxon>Chitinophagales</taxon>
        <taxon>Chitinophagaceae</taxon>
        <taxon>Arachidicoccus</taxon>
    </lineage>
</organism>
<dbReference type="EMBL" id="CP042434">
    <property type="protein sequence ID" value="QEC74187.1"/>
    <property type="molecule type" value="Genomic_DNA"/>
</dbReference>
<evidence type="ECO:0000256" key="2">
    <source>
        <dbReference type="ARBA" id="ARBA00023315"/>
    </source>
</evidence>
<keyword evidence="2" id="KW-0012">Acyltransferase</keyword>
<dbReference type="Gene3D" id="3.40.630.30">
    <property type="match status" value="1"/>
</dbReference>
<dbReference type="SUPFAM" id="SSF55729">
    <property type="entry name" value="Acyl-CoA N-acyltransferases (Nat)"/>
    <property type="match status" value="1"/>
</dbReference>
<evidence type="ECO:0000313" key="5">
    <source>
        <dbReference type="Proteomes" id="UP000321291"/>
    </source>
</evidence>
<gene>
    <name evidence="4" type="ORF">FSB73_04750</name>
</gene>
<dbReference type="CDD" id="cd04301">
    <property type="entry name" value="NAT_SF"/>
    <property type="match status" value="1"/>
</dbReference>
<dbReference type="GO" id="GO:0016747">
    <property type="term" value="F:acyltransferase activity, transferring groups other than amino-acyl groups"/>
    <property type="evidence" value="ECO:0007669"/>
    <property type="project" value="InterPro"/>
</dbReference>
<dbReference type="PANTHER" id="PTHR43800">
    <property type="entry name" value="PEPTIDYL-LYSINE N-ACETYLTRANSFERASE YJAB"/>
    <property type="match status" value="1"/>
</dbReference>
<keyword evidence="1 4" id="KW-0808">Transferase</keyword>
<sequence length="164" mass="18937">MITKSKQSDFKDIYEIINDAAVAYKGIIPADRWHEPYMSEDELQKQIADGVQFWCYHKQGTIIGVMGIQDKSDVTLIRHAYVRTVARNKGIGRKLLEHLSTLTEKPTLIGTWADATWAINFYQKNGFRQVAFAQKEQLLRKYWNVPLRQIETSVVLASNNFDKT</sequence>
<dbReference type="InterPro" id="IPR000182">
    <property type="entry name" value="GNAT_dom"/>
</dbReference>
<dbReference type="AlphaFoldDB" id="A0A5B8VRG9"/>
<evidence type="ECO:0000256" key="1">
    <source>
        <dbReference type="ARBA" id="ARBA00022679"/>
    </source>
</evidence>
<dbReference type="PANTHER" id="PTHR43800:SF1">
    <property type="entry name" value="PEPTIDYL-LYSINE N-ACETYLTRANSFERASE YJAB"/>
    <property type="match status" value="1"/>
</dbReference>
<protein>
    <submittedName>
        <fullName evidence="4">GNAT family N-acetyltransferase</fullName>
    </submittedName>
</protein>
<accession>A0A5B8VRG9</accession>
<evidence type="ECO:0000313" key="4">
    <source>
        <dbReference type="EMBL" id="QEC74187.1"/>
    </source>
</evidence>
<dbReference type="Proteomes" id="UP000321291">
    <property type="component" value="Chromosome"/>
</dbReference>
<keyword evidence="5" id="KW-1185">Reference proteome</keyword>
<dbReference type="OrthoDB" id="1178186at2"/>